<dbReference type="PROSITE" id="PS00170">
    <property type="entry name" value="CSA_PPIASE_1"/>
    <property type="match status" value="1"/>
</dbReference>
<comment type="similarity">
    <text evidence="1 4">Belongs to the cyclophilin-type PPIase family.</text>
</comment>
<dbReference type="GO" id="GO:0003755">
    <property type="term" value="F:peptidyl-prolyl cis-trans isomerase activity"/>
    <property type="evidence" value="ECO:0007669"/>
    <property type="project" value="UniProtKB-EC"/>
</dbReference>
<dbReference type="Pfam" id="PF00160">
    <property type="entry name" value="Pro_isomerase"/>
    <property type="match status" value="1"/>
</dbReference>
<evidence type="ECO:0000313" key="7">
    <source>
        <dbReference type="Proteomes" id="UP001652504"/>
    </source>
</evidence>
<dbReference type="Proteomes" id="UP001652504">
    <property type="component" value="Unassembled WGS sequence"/>
</dbReference>
<dbReference type="RefSeq" id="WP_263710770.1">
    <property type="nucleotide sequence ID" value="NZ_JAOWKX010000001.1"/>
</dbReference>
<dbReference type="EC" id="5.2.1.8" evidence="4"/>
<dbReference type="InterPro" id="IPR044665">
    <property type="entry name" value="E_coli_cyclophilin_A-like"/>
</dbReference>
<dbReference type="InterPro" id="IPR002130">
    <property type="entry name" value="Cyclophilin-type_PPIase_dom"/>
</dbReference>
<gene>
    <name evidence="6" type="ORF">OE749_02530</name>
</gene>
<evidence type="ECO:0000259" key="5">
    <source>
        <dbReference type="PROSITE" id="PS50072"/>
    </source>
</evidence>
<comment type="function">
    <text evidence="4">PPIases accelerate the folding of proteins. It catalyzes the cis-trans isomerization of proline imidic peptide bonds in oligopeptides.</text>
</comment>
<feature type="chain" id="PRO_5044981295" description="Peptidyl-prolyl cis-trans isomerase" evidence="4">
    <location>
        <begin position="21"/>
        <end position="200"/>
    </location>
</feature>
<keyword evidence="2 4" id="KW-0697">Rotamase</keyword>
<protein>
    <recommendedName>
        <fullName evidence="4">Peptidyl-prolyl cis-trans isomerase</fullName>
        <shortName evidence="4">PPIase</shortName>
        <ecNumber evidence="4">5.2.1.8</ecNumber>
    </recommendedName>
</protein>
<keyword evidence="4" id="KW-0732">Signal</keyword>
<accession>A0ABT3A4G1</accession>
<dbReference type="Gene3D" id="2.40.100.10">
    <property type="entry name" value="Cyclophilin-like"/>
    <property type="match status" value="1"/>
</dbReference>
<dbReference type="EMBL" id="JAOWKX010000001">
    <property type="protein sequence ID" value="MCV2883574.1"/>
    <property type="molecule type" value="Genomic_DNA"/>
</dbReference>
<dbReference type="InterPro" id="IPR020892">
    <property type="entry name" value="Cyclophilin-type_PPIase_CS"/>
</dbReference>
<evidence type="ECO:0000256" key="2">
    <source>
        <dbReference type="ARBA" id="ARBA00023110"/>
    </source>
</evidence>
<comment type="caution">
    <text evidence="6">The sequence shown here is derived from an EMBL/GenBank/DDBJ whole genome shotgun (WGS) entry which is preliminary data.</text>
</comment>
<feature type="domain" description="PPIase cyclophilin-type" evidence="5">
    <location>
        <begin position="34"/>
        <end position="196"/>
    </location>
</feature>
<evidence type="ECO:0000256" key="1">
    <source>
        <dbReference type="ARBA" id="ARBA00007365"/>
    </source>
</evidence>
<dbReference type="PRINTS" id="PR00153">
    <property type="entry name" value="CSAPPISMRASE"/>
</dbReference>
<keyword evidence="3 4" id="KW-0413">Isomerase</keyword>
<sequence length="200" mass="22656">MTFRLLCFTLLLTLTLPLQASGKKDGSHIQPDNLYPRVKIETTMGNIVVELDRARAPITTNNFLRYVDKRSYEGTQFHRVIPDFVIQGGGVDKDFRELSKFPNIFNESGNGMKNSLYTIAMARQNDPHSGNRQFYFNMADNPSLDPGRNWGYAVFGMVMEGTEVLDAMALVDTHYHARIGWADVPKEPIFINKVTVLPPQ</sequence>
<dbReference type="SUPFAM" id="SSF50891">
    <property type="entry name" value="Cyclophilin-like"/>
    <property type="match status" value="1"/>
</dbReference>
<evidence type="ECO:0000256" key="3">
    <source>
        <dbReference type="ARBA" id="ARBA00023235"/>
    </source>
</evidence>
<keyword evidence="7" id="KW-1185">Reference proteome</keyword>
<comment type="catalytic activity">
    <reaction evidence="4">
        <text>[protein]-peptidylproline (omega=180) = [protein]-peptidylproline (omega=0)</text>
        <dbReference type="Rhea" id="RHEA:16237"/>
        <dbReference type="Rhea" id="RHEA-COMP:10747"/>
        <dbReference type="Rhea" id="RHEA-COMP:10748"/>
        <dbReference type="ChEBI" id="CHEBI:83833"/>
        <dbReference type="ChEBI" id="CHEBI:83834"/>
        <dbReference type="EC" id="5.2.1.8"/>
    </reaction>
</comment>
<reference evidence="6 7" key="1">
    <citation type="submission" date="2022-10" db="EMBL/GenBank/DDBJ databases">
        <title>Aestuariibacter sp. AA17 isolated from Montipora capitata coral fragment.</title>
        <authorList>
            <person name="Emsley S.A."/>
            <person name="Pfannmuller K.M."/>
            <person name="Loughran R.M."/>
            <person name="Shlafstein M."/>
            <person name="Papke E."/>
            <person name="Saw J.H."/>
            <person name="Ushijima B."/>
            <person name="Videau P."/>
        </authorList>
    </citation>
    <scope>NUCLEOTIDE SEQUENCE [LARGE SCALE GENOMIC DNA]</scope>
    <source>
        <strain evidence="6 7">AA17</strain>
    </source>
</reference>
<name>A0ABT3A4G1_9ALTE</name>
<evidence type="ECO:0000313" key="6">
    <source>
        <dbReference type="EMBL" id="MCV2883574.1"/>
    </source>
</evidence>
<proteinExistence type="inferred from homology"/>
<organism evidence="6 7">
    <name type="scientific">Fluctibacter corallii</name>
    <dbReference type="NCBI Taxonomy" id="2984329"/>
    <lineage>
        <taxon>Bacteria</taxon>
        <taxon>Pseudomonadati</taxon>
        <taxon>Pseudomonadota</taxon>
        <taxon>Gammaproteobacteria</taxon>
        <taxon>Alteromonadales</taxon>
        <taxon>Alteromonadaceae</taxon>
        <taxon>Fluctibacter</taxon>
    </lineage>
</organism>
<evidence type="ECO:0000256" key="4">
    <source>
        <dbReference type="RuleBase" id="RU363019"/>
    </source>
</evidence>
<dbReference type="PROSITE" id="PS50072">
    <property type="entry name" value="CSA_PPIASE_2"/>
    <property type="match status" value="1"/>
</dbReference>
<feature type="signal peptide" evidence="4">
    <location>
        <begin position="1"/>
        <end position="20"/>
    </location>
</feature>
<dbReference type="InterPro" id="IPR029000">
    <property type="entry name" value="Cyclophilin-like_dom_sf"/>
</dbReference>
<dbReference type="PANTHER" id="PTHR43246">
    <property type="entry name" value="PEPTIDYL-PROLYL CIS-TRANS ISOMERASE CYP38, CHLOROPLASTIC"/>
    <property type="match status" value="1"/>
</dbReference>